<feature type="domain" description="Cysteine-rich transmembrane" evidence="7">
    <location>
        <begin position="44"/>
        <end position="87"/>
    </location>
</feature>
<dbReference type="PANTHER" id="PTHR31568">
    <property type="entry name" value="RCG49325, ISOFORM CRA_A"/>
    <property type="match status" value="1"/>
</dbReference>
<evidence type="ECO:0000256" key="2">
    <source>
        <dbReference type="ARBA" id="ARBA00009444"/>
    </source>
</evidence>
<dbReference type="AlphaFoldDB" id="A0A059AL62"/>
<keyword evidence="5" id="KW-0472">Membrane</keyword>
<feature type="region of interest" description="Disordered" evidence="6">
    <location>
        <begin position="1"/>
        <end position="65"/>
    </location>
</feature>
<keyword evidence="3" id="KW-0812">Transmembrane</keyword>
<reference evidence="8" key="1">
    <citation type="submission" date="2013-07" db="EMBL/GenBank/DDBJ databases">
        <title>The genome of Eucalyptus grandis.</title>
        <authorList>
            <person name="Schmutz J."/>
            <person name="Hayes R."/>
            <person name="Myburg A."/>
            <person name="Tuskan G."/>
            <person name="Grattapaglia D."/>
            <person name="Rokhsar D.S."/>
        </authorList>
    </citation>
    <scope>NUCLEOTIDE SEQUENCE</scope>
    <source>
        <tissue evidence="8">Leaf extractions</tissue>
    </source>
</reference>
<evidence type="ECO:0000256" key="6">
    <source>
        <dbReference type="SAM" id="MobiDB-lite"/>
    </source>
</evidence>
<evidence type="ECO:0000256" key="1">
    <source>
        <dbReference type="ARBA" id="ARBA00004167"/>
    </source>
</evidence>
<name>A0A059AL62_EUCGR</name>
<dbReference type="STRING" id="71139.A0A059AL62"/>
<organism evidence="8">
    <name type="scientific">Eucalyptus grandis</name>
    <name type="common">Flooded gum</name>
    <dbReference type="NCBI Taxonomy" id="71139"/>
    <lineage>
        <taxon>Eukaryota</taxon>
        <taxon>Viridiplantae</taxon>
        <taxon>Streptophyta</taxon>
        <taxon>Embryophyta</taxon>
        <taxon>Tracheophyta</taxon>
        <taxon>Spermatophyta</taxon>
        <taxon>Magnoliopsida</taxon>
        <taxon>eudicotyledons</taxon>
        <taxon>Gunneridae</taxon>
        <taxon>Pentapetalae</taxon>
        <taxon>rosids</taxon>
        <taxon>malvids</taxon>
        <taxon>Myrtales</taxon>
        <taxon>Myrtaceae</taxon>
        <taxon>Myrtoideae</taxon>
        <taxon>Eucalypteae</taxon>
        <taxon>Eucalyptus</taxon>
    </lineage>
</organism>
<dbReference type="InterPro" id="IPR028144">
    <property type="entry name" value="CYSTM_dom"/>
</dbReference>
<evidence type="ECO:0000256" key="3">
    <source>
        <dbReference type="ARBA" id="ARBA00022692"/>
    </source>
</evidence>
<sequence length="89" mass="9904">MSTYYNQNHPPVGAPPPQGYPKVEGYPPPGYPVQGHAPQGYPPQGYPPQQGYGQPAQPYYEEQRRRQDTGFLEGCFAAIRCCCLLDEDS</sequence>
<evidence type="ECO:0000256" key="5">
    <source>
        <dbReference type="ARBA" id="ARBA00023136"/>
    </source>
</evidence>
<protein>
    <recommendedName>
        <fullName evidence="7">Cysteine-rich transmembrane domain-containing protein</fullName>
    </recommendedName>
</protein>
<comment type="similarity">
    <text evidence="2">Belongs to the CYSTM1 family.</text>
</comment>
<evidence type="ECO:0000256" key="4">
    <source>
        <dbReference type="ARBA" id="ARBA00022989"/>
    </source>
</evidence>
<dbReference type="Gramene" id="KCW54742">
    <property type="protein sequence ID" value="KCW54742"/>
    <property type="gene ID" value="EUGRSUZ_I00695"/>
</dbReference>
<keyword evidence="4" id="KW-1133">Transmembrane helix</keyword>
<dbReference type="PANTHER" id="PTHR31568:SF112">
    <property type="entry name" value="CYSTEINE-RICH AND TRANSMEMBRANE DOMAIN-CONTAINING PROTEIN WIH2-LIKE"/>
    <property type="match status" value="1"/>
</dbReference>
<gene>
    <name evidence="8" type="ORF">EUGRSUZ_I00695</name>
</gene>
<evidence type="ECO:0000313" key="8">
    <source>
        <dbReference type="EMBL" id="KCW54742.1"/>
    </source>
</evidence>
<dbReference type="InParanoid" id="A0A059AL62"/>
<dbReference type="EMBL" id="KK198761">
    <property type="protein sequence ID" value="KCW54742.1"/>
    <property type="molecule type" value="Genomic_DNA"/>
</dbReference>
<accession>A0A059AL62</accession>
<dbReference type="InterPro" id="IPR044850">
    <property type="entry name" value="WIH1-like"/>
</dbReference>
<feature type="compositionally biased region" description="Low complexity" evidence="6">
    <location>
        <begin position="47"/>
        <end position="60"/>
    </location>
</feature>
<comment type="subcellular location">
    <subcellularLocation>
        <location evidence="1">Membrane</location>
        <topology evidence="1">Single-pass membrane protein</topology>
    </subcellularLocation>
</comment>
<dbReference type="GO" id="GO:0005886">
    <property type="term" value="C:plasma membrane"/>
    <property type="evidence" value="ECO:0000318"/>
    <property type="project" value="GO_Central"/>
</dbReference>
<proteinExistence type="inferred from homology"/>
<dbReference type="OMA" id="GAMACCC"/>
<dbReference type="Pfam" id="PF12734">
    <property type="entry name" value="CYSTM"/>
    <property type="match status" value="1"/>
</dbReference>
<evidence type="ECO:0000259" key="7">
    <source>
        <dbReference type="Pfam" id="PF12734"/>
    </source>
</evidence>